<evidence type="ECO:0008006" key="4">
    <source>
        <dbReference type="Google" id="ProtNLM"/>
    </source>
</evidence>
<keyword evidence="1" id="KW-0812">Transmembrane</keyword>
<feature type="transmembrane region" description="Helical" evidence="1">
    <location>
        <begin position="386"/>
        <end position="405"/>
    </location>
</feature>
<organism evidence="2 3">
    <name type="scientific">Paraburkholderia acidiphila</name>
    <dbReference type="NCBI Taxonomy" id="2571747"/>
    <lineage>
        <taxon>Bacteria</taxon>
        <taxon>Pseudomonadati</taxon>
        <taxon>Pseudomonadota</taxon>
        <taxon>Betaproteobacteria</taxon>
        <taxon>Burkholderiales</taxon>
        <taxon>Burkholderiaceae</taxon>
        <taxon>Paraburkholderia</taxon>
    </lineage>
</organism>
<feature type="transmembrane region" description="Helical" evidence="1">
    <location>
        <begin position="346"/>
        <end position="365"/>
    </location>
</feature>
<keyword evidence="3" id="KW-1185">Reference proteome</keyword>
<gene>
    <name evidence="2" type="ORF">FAZ97_03415</name>
</gene>
<sequence>MGNPVDLAHLPAGREGNSPLPGMHLPVSGVRRAPRDAAWLRQMLLVATTLLGGALFWIAPRPPMGDLAQHAAQIALLHDLVTGTSPWTDIVWINWFTPYLLGYGLAFAFSFVMPVLAALKLFMMLAYFGTVAAGVALRKTFEADGRLDWLLAPGFFGFAWQFGFYTFLVAVPLGLLFLILARRYAVSPTAGRGLGVFAAGVVLFFSHGLVFVFACGVGAAFIPCFTRRIGAIVRTALPYVFLGLLIVAYLWFVKRSALVIPGDPGASQSALSWDWTGPYGWHRAYNFLLDTVATEMKDWYFMLGAMFMLAAPWLMGAKLNRHDPSAWLPMIAMLAVWFLAPEEGLGIAALYPRFAVFLLPAYVLLFRADDAAGAKPAHSATSPRIWLTEALLVLFCWGYFGTLAVREHRFAVENEPFETLLALAQPGQRALGLIYSPESDIVHNLWTYHTFALWYQAEDKGFVDFNFAFFLPEVVRFKPDHISPLRPGPLMSDPAAFDWQKVDGRLYRYFFVRHTKPLPAHLFDNDECDVRLVKSVQDWSLYERGACR</sequence>
<feature type="transmembrane region" description="Helical" evidence="1">
    <location>
        <begin position="299"/>
        <end position="317"/>
    </location>
</feature>
<feature type="transmembrane region" description="Helical" evidence="1">
    <location>
        <begin position="231"/>
        <end position="252"/>
    </location>
</feature>
<name>A0A7Z2J857_9BURK</name>
<feature type="transmembrane region" description="Helical" evidence="1">
    <location>
        <begin position="104"/>
        <end position="137"/>
    </location>
</feature>
<protein>
    <recommendedName>
        <fullName evidence="4">Glycosyltransferase RgtA/B/C/D-like domain-containing protein</fullName>
    </recommendedName>
</protein>
<keyword evidence="1" id="KW-1133">Transmembrane helix</keyword>
<feature type="transmembrane region" description="Helical" evidence="1">
    <location>
        <begin position="38"/>
        <end position="59"/>
    </location>
</feature>
<accession>A0A7Z2J857</accession>
<evidence type="ECO:0000313" key="3">
    <source>
        <dbReference type="Proteomes" id="UP000434209"/>
    </source>
</evidence>
<keyword evidence="1" id="KW-0472">Membrane</keyword>
<dbReference type="KEGG" id="pacp:FAZ97_03415"/>
<reference evidence="2 3" key="1">
    <citation type="submission" date="2019-12" db="EMBL/GenBank/DDBJ databases">
        <title>Paraburkholderia acidiphila 7Q-K02 sp. nov and Paraburkholderia acidisoli DHF22 sp. nov., two strains isolated from forest soil.</title>
        <authorList>
            <person name="Gao Z."/>
            <person name="Qiu L."/>
        </authorList>
    </citation>
    <scope>NUCLEOTIDE SEQUENCE [LARGE SCALE GENOMIC DNA]</scope>
    <source>
        <strain evidence="2 3">7Q-K02</strain>
    </source>
</reference>
<proteinExistence type="predicted"/>
<dbReference type="OrthoDB" id="9049811at2"/>
<feature type="transmembrane region" description="Helical" evidence="1">
    <location>
        <begin position="193"/>
        <end position="219"/>
    </location>
</feature>
<evidence type="ECO:0000256" key="1">
    <source>
        <dbReference type="SAM" id="Phobius"/>
    </source>
</evidence>
<dbReference type="AlphaFoldDB" id="A0A7Z2J857"/>
<evidence type="ECO:0000313" key="2">
    <source>
        <dbReference type="EMBL" id="QGZ54039.1"/>
    </source>
</evidence>
<dbReference type="EMBL" id="CP046909">
    <property type="protein sequence ID" value="QGZ54039.1"/>
    <property type="molecule type" value="Genomic_DNA"/>
</dbReference>
<feature type="transmembrane region" description="Helical" evidence="1">
    <location>
        <begin position="149"/>
        <end position="181"/>
    </location>
</feature>
<dbReference type="RefSeq" id="WP_158757197.1">
    <property type="nucleotide sequence ID" value="NZ_CP046909.1"/>
</dbReference>
<dbReference type="Proteomes" id="UP000434209">
    <property type="component" value="Chromosome 1"/>
</dbReference>